<sequence>MSDSTSASSASSSDYTSLGIIELLPVWILIVPIVIVNLGIAVFAGFRHQRKYSKENWGADKIGQPRNTR</sequence>
<keyword evidence="3" id="KW-1185">Reference proteome</keyword>
<evidence type="ECO:0000313" key="2">
    <source>
        <dbReference type="EMBL" id="CUG05721.1"/>
    </source>
</evidence>
<dbReference type="EMBL" id="CYKH01000545">
    <property type="protein sequence ID" value="CUG05721.1"/>
    <property type="molecule type" value="Genomic_DNA"/>
</dbReference>
<feature type="transmembrane region" description="Helical" evidence="1">
    <location>
        <begin position="20"/>
        <end position="46"/>
    </location>
</feature>
<dbReference type="AlphaFoldDB" id="A0A0S4IVX2"/>
<organism evidence="2 3">
    <name type="scientific">Bodo saltans</name>
    <name type="common">Flagellated protozoan</name>
    <dbReference type="NCBI Taxonomy" id="75058"/>
    <lineage>
        <taxon>Eukaryota</taxon>
        <taxon>Discoba</taxon>
        <taxon>Euglenozoa</taxon>
        <taxon>Kinetoplastea</taxon>
        <taxon>Metakinetoplastina</taxon>
        <taxon>Eubodonida</taxon>
        <taxon>Bodonidae</taxon>
        <taxon>Bodo</taxon>
    </lineage>
</organism>
<dbReference type="VEuPathDB" id="TriTrypDB:BSAL_71275"/>
<keyword evidence="1" id="KW-0472">Membrane</keyword>
<accession>A0A0S4IVX2</accession>
<keyword evidence="1" id="KW-0812">Transmembrane</keyword>
<name>A0A0S4IVX2_BODSA</name>
<evidence type="ECO:0000313" key="3">
    <source>
        <dbReference type="Proteomes" id="UP000051952"/>
    </source>
</evidence>
<dbReference type="Proteomes" id="UP000051952">
    <property type="component" value="Unassembled WGS sequence"/>
</dbReference>
<proteinExistence type="predicted"/>
<evidence type="ECO:0000256" key="1">
    <source>
        <dbReference type="SAM" id="Phobius"/>
    </source>
</evidence>
<protein>
    <submittedName>
        <fullName evidence="2">Membrane-associated protein, putative</fullName>
    </submittedName>
</protein>
<keyword evidence="1" id="KW-1133">Transmembrane helix</keyword>
<reference evidence="3" key="1">
    <citation type="submission" date="2015-09" db="EMBL/GenBank/DDBJ databases">
        <authorList>
            <consortium name="Pathogen Informatics"/>
        </authorList>
    </citation>
    <scope>NUCLEOTIDE SEQUENCE [LARGE SCALE GENOMIC DNA]</scope>
    <source>
        <strain evidence="3">Lake Konstanz</strain>
    </source>
</reference>
<gene>
    <name evidence="2" type="ORF">BSAL_71275</name>
</gene>